<dbReference type="InterPro" id="IPR013783">
    <property type="entry name" value="Ig-like_fold"/>
</dbReference>
<dbReference type="InterPro" id="IPR036179">
    <property type="entry name" value="Ig-like_dom_sf"/>
</dbReference>
<dbReference type="Ensembl" id="ENSCCRT00015091338.1">
    <property type="protein sequence ID" value="ENSCCRP00015088477.1"/>
    <property type="gene ID" value="ENSCCRG00015035720.1"/>
</dbReference>
<dbReference type="AlphaFoldDB" id="A0A8C1XZZ2"/>
<protein>
    <submittedName>
        <fullName evidence="3">Uncharacterized protein</fullName>
    </submittedName>
</protein>
<evidence type="ECO:0000313" key="4">
    <source>
        <dbReference type="Proteomes" id="UP000694700"/>
    </source>
</evidence>
<evidence type="ECO:0000256" key="1">
    <source>
        <dbReference type="SAM" id="Phobius"/>
    </source>
</evidence>
<name>A0A8C1XZZ2_CYPCA</name>
<feature type="transmembrane region" description="Helical" evidence="1">
    <location>
        <begin position="128"/>
        <end position="154"/>
    </location>
</feature>
<keyword evidence="2" id="KW-0732">Signal</keyword>
<keyword evidence="1" id="KW-1133">Transmembrane helix</keyword>
<feature type="signal peptide" evidence="2">
    <location>
        <begin position="1"/>
        <end position="19"/>
    </location>
</feature>
<dbReference type="Proteomes" id="UP000694700">
    <property type="component" value="Unplaced"/>
</dbReference>
<dbReference type="SUPFAM" id="SSF48726">
    <property type="entry name" value="Immunoglobulin"/>
    <property type="match status" value="1"/>
</dbReference>
<evidence type="ECO:0000256" key="2">
    <source>
        <dbReference type="SAM" id="SignalP"/>
    </source>
</evidence>
<keyword evidence="1" id="KW-0472">Membrane</keyword>
<evidence type="ECO:0000313" key="3">
    <source>
        <dbReference type="Ensembl" id="ENSCCRP00015088477.1"/>
    </source>
</evidence>
<dbReference type="PANTHER" id="PTHR21063">
    <property type="entry name" value="LFA-3"/>
    <property type="match status" value="1"/>
</dbReference>
<feature type="chain" id="PRO_5034875210" evidence="2">
    <location>
        <begin position="20"/>
        <end position="169"/>
    </location>
</feature>
<accession>A0A8C1XZZ2</accession>
<proteinExistence type="predicted"/>
<dbReference type="Gene3D" id="2.60.40.10">
    <property type="entry name" value="Immunoglobulins"/>
    <property type="match status" value="1"/>
</dbReference>
<sequence>MYNTMLLLLFVLLVDGVSGAETDISVIEGDPVTLNTGLTEIINDDTTLWKFGPKGSLISQIARKNNFTSFFVTDDERFRGRLQVDQITGSLTIRNTRIRLSGQYQLEIPKGGTKPTYKIFNVTVQREYFLFFISLSLSLFLSFFFLSFSFFLSLSLSLSLSWCMLGGCG</sequence>
<organism evidence="3 4">
    <name type="scientific">Cyprinus carpio</name>
    <name type="common">Common carp</name>
    <dbReference type="NCBI Taxonomy" id="7962"/>
    <lineage>
        <taxon>Eukaryota</taxon>
        <taxon>Metazoa</taxon>
        <taxon>Chordata</taxon>
        <taxon>Craniata</taxon>
        <taxon>Vertebrata</taxon>
        <taxon>Euteleostomi</taxon>
        <taxon>Actinopterygii</taxon>
        <taxon>Neopterygii</taxon>
        <taxon>Teleostei</taxon>
        <taxon>Ostariophysi</taxon>
        <taxon>Cypriniformes</taxon>
        <taxon>Cyprinidae</taxon>
        <taxon>Cyprininae</taxon>
        <taxon>Cyprinus</taxon>
    </lineage>
</organism>
<keyword evidence="1" id="KW-0812">Transmembrane</keyword>
<reference evidence="3" key="1">
    <citation type="submission" date="2025-08" db="UniProtKB">
        <authorList>
            <consortium name="Ensembl"/>
        </authorList>
    </citation>
    <scope>IDENTIFICATION</scope>
</reference>
<dbReference type="PANTHER" id="PTHR21063:SF4">
    <property type="entry name" value="CD48 ANTIGEN-RELATED"/>
    <property type="match status" value="1"/>
</dbReference>